<feature type="transmembrane region" description="Helical" evidence="1">
    <location>
        <begin position="29"/>
        <end position="47"/>
    </location>
</feature>
<dbReference type="EMBL" id="FXXP01000001">
    <property type="protein sequence ID" value="SMX26492.1"/>
    <property type="molecule type" value="Genomic_DNA"/>
</dbReference>
<protein>
    <recommendedName>
        <fullName evidence="5">HupE / UreJ protein</fullName>
    </recommendedName>
</protein>
<sequence length="49" mass="4948">MKSALLASVAAALATPALAHSDGSMHTHGVELFLGLAAIGLFAAWITRS</sequence>
<keyword evidence="2" id="KW-0732">Signal</keyword>
<evidence type="ECO:0000256" key="2">
    <source>
        <dbReference type="SAM" id="SignalP"/>
    </source>
</evidence>
<keyword evidence="1" id="KW-0472">Membrane</keyword>
<keyword evidence="4" id="KW-1185">Reference proteome</keyword>
<reference evidence="4" key="1">
    <citation type="submission" date="2017-05" db="EMBL/GenBank/DDBJ databases">
        <authorList>
            <person name="Rodrigo-Torres L."/>
            <person name="Arahal R. D."/>
            <person name="Lucena T."/>
        </authorList>
    </citation>
    <scope>NUCLEOTIDE SEQUENCE [LARGE SCALE GENOMIC DNA]</scope>
    <source>
        <strain evidence="4">CECT 8649</strain>
    </source>
</reference>
<dbReference type="AlphaFoldDB" id="A0A238J962"/>
<evidence type="ECO:0000313" key="3">
    <source>
        <dbReference type="EMBL" id="SMX26492.1"/>
    </source>
</evidence>
<feature type="signal peptide" evidence="2">
    <location>
        <begin position="1"/>
        <end position="19"/>
    </location>
</feature>
<dbReference type="RefSeq" id="WP_099242360.1">
    <property type="nucleotide sequence ID" value="NZ_FXXP01000001.1"/>
</dbReference>
<keyword evidence="1" id="KW-1133">Transmembrane helix</keyword>
<proteinExistence type="predicted"/>
<name>A0A238J962_9RHOB</name>
<accession>A0A238J962</accession>
<evidence type="ECO:0008006" key="5">
    <source>
        <dbReference type="Google" id="ProtNLM"/>
    </source>
</evidence>
<gene>
    <name evidence="3" type="ORF">TRP8649_00572</name>
</gene>
<evidence type="ECO:0000256" key="1">
    <source>
        <dbReference type="SAM" id="Phobius"/>
    </source>
</evidence>
<dbReference type="Proteomes" id="UP000225972">
    <property type="component" value="Unassembled WGS sequence"/>
</dbReference>
<feature type="chain" id="PRO_5012737420" description="HupE / UreJ protein" evidence="2">
    <location>
        <begin position="20"/>
        <end position="49"/>
    </location>
</feature>
<organism evidence="3 4">
    <name type="scientific">Pelagimonas phthalicica</name>
    <dbReference type="NCBI Taxonomy" id="1037362"/>
    <lineage>
        <taxon>Bacteria</taxon>
        <taxon>Pseudomonadati</taxon>
        <taxon>Pseudomonadota</taxon>
        <taxon>Alphaproteobacteria</taxon>
        <taxon>Rhodobacterales</taxon>
        <taxon>Roseobacteraceae</taxon>
        <taxon>Pelagimonas</taxon>
    </lineage>
</organism>
<keyword evidence="1" id="KW-0812">Transmembrane</keyword>
<evidence type="ECO:0000313" key="4">
    <source>
        <dbReference type="Proteomes" id="UP000225972"/>
    </source>
</evidence>